<dbReference type="Pfam" id="PF07717">
    <property type="entry name" value="OB_NTP_bind"/>
    <property type="match status" value="1"/>
</dbReference>
<feature type="domain" description="Helicase C-terminal" evidence="15">
    <location>
        <begin position="293"/>
        <end position="473"/>
    </location>
</feature>
<dbReference type="EMBL" id="ALIE01000080">
    <property type="protein sequence ID" value="EJS43794.1"/>
    <property type="molecule type" value="Genomic_DNA"/>
</dbReference>
<dbReference type="Pfam" id="PF00270">
    <property type="entry name" value="DEAD"/>
    <property type="match status" value="1"/>
</dbReference>
<evidence type="ECO:0000259" key="15">
    <source>
        <dbReference type="PROSITE" id="PS51194"/>
    </source>
</evidence>
<dbReference type="SMART" id="SM00487">
    <property type="entry name" value="DEXDc"/>
    <property type="match status" value="1"/>
</dbReference>
<evidence type="ECO:0000256" key="2">
    <source>
        <dbReference type="ARBA" id="ARBA00012552"/>
    </source>
</evidence>
<organism evidence="16 17">
    <name type="scientific">Saccharomyces arboricola (strain H-6 / AS 2.3317 / CBS 10644)</name>
    <name type="common">Yeast</name>
    <dbReference type="NCBI Taxonomy" id="1160507"/>
    <lineage>
        <taxon>Eukaryota</taxon>
        <taxon>Fungi</taxon>
        <taxon>Dikarya</taxon>
        <taxon>Ascomycota</taxon>
        <taxon>Saccharomycotina</taxon>
        <taxon>Saccharomycetes</taxon>
        <taxon>Saccharomycetales</taxon>
        <taxon>Saccharomycetaceae</taxon>
        <taxon>Saccharomyces</taxon>
    </lineage>
</organism>
<dbReference type="Pfam" id="PF00271">
    <property type="entry name" value="Helicase_C"/>
    <property type="match status" value="1"/>
</dbReference>
<evidence type="ECO:0000256" key="1">
    <source>
        <dbReference type="ARBA" id="ARBA00004123"/>
    </source>
</evidence>
<sequence>MGSKRRFSSEHPDPVETSIPEQAAEIAEEISKQHPPPSEEPLVHHDAGEFKGIQRHNTTAEQAHNLEDGKVNPFTGREFTPKYVDILKVRRELPVHAQRDEFLKIYQNNQIMVFVGETGSGKTTQIPQFVLFDEMPHLENTQVACTQPRRVAAMSVAQRVAEEMDVKLGEEVGYSIRFENKTSNKTILKYMTDGMLLREAMDDHELSRYSCIILDEAHERTLATDILMGLLKQVIKRRPDLKIIIMSATLDAEKFQRYFNDAPLLAVPGRTYPVELYYTPEFQRDYLDSAIRTVLQIHATEEAGDILLFLTGEDEIEDAVRKISLEGDQLVREEGCGPLSVYPLYGSLPPHQQQRIFEPAPESHNGRPGRKIVISTNIAETSLTIDGIVYVVDPGFSKQKVYNPRIRVESLLVSPISKASAQQRAGRAGRTRPGKCFRLYTEEAFRKELIEQSYPEILRSNLSSTVLELKKLGIDDLVHFDFMDPPAPETMMRALEELNYLACLDDEGNLTSLGRLASQFPLDPMLAVMLIGSFEFQCSQEILTIVAMLSVPNVFIRPTKDKKRADDAKNIFAHPDGDHITLLNVYHGFKSDEAYEYGIHKWCRDHYLNYRSLSAADSIRSQLERLMNRYNLELNTTDYESAKYFDNIRKALASGFFMQVAKKRSGAKGYITVKDNQDVLIHPSTVLGHDAEWVIYNEFVLTSKNYIRTVTSVRPEWLIEIAPAYYDMDNFQKGDVKLSLERIKEKVNRLNELKHDKTKKKSKHSKK</sequence>
<dbReference type="SUPFAM" id="SSF52540">
    <property type="entry name" value="P-loop containing nucleoside triphosphate hydrolases"/>
    <property type="match status" value="1"/>
</dbReference>
<evidence type="ECO:0000256" key="13">
    <source>
        <dbReference type="SAM" id="MobiDB-lite"/>
    </source>
</evidence>
<evidence type="ECO:0000256" key="6">
    <source>
        <dbReference type="ARBA" id="ARBA00022806"/>
    </source>
</evidence>
<dbReference type="InterPro" id="IPR007502">
    <property type="entry name" value="Helicase-assoc_dom"/>
</dbReference>
<comment type="similarity">
    <text evidence="10">Belongs to the DEAD box helicase family. DEAH subfamily. DDX15/PRP43 sub-subfamily.</text>
</comment>
<keyword evidence="8" id="KW-0508">mRNA splicing</keyword>
<comment type="catalytic activity">
    <reaction evidence="11">
        <text>ATP + H2O = ADP + phosphate + H(+)</text>
        <dbReference type="Rhea" id="RHEA:13065"/>
        <dbReference type="ChEBI" id="CHEBI:15377"/>
        <dbReference type="ChEBI" id="CHEBI:15378"/>
        <dbReference type="ChEBI" id="CHEBI:30616"/>
        <dbReference type="ChEBI" id="CHEBI:43474"/>
        <dbReference type="ChEBI" id="CHEBI:456216"/>
        <dbReference type="EC" id="3.6.4.13"/>
    </reaction>
</comment>
<accession>J8Q885</accession>
<dbReference type="PANTHER" id="PTHR18934:SF109">
    <property type="entry name" value="ATP-DEPENDENT RNA HELICASE DHX15 HOMOLOG"/>
    <property type="match status" value="1"/>
</dbReference>
<dbReference type="InterPro" id="IPR014001">
    <property type="entry name" value="Helicase_ATP-bd"/>
</dbReference>
<dbReference type="Gene3D" id="3.40.50.300">
    <property type="entry name" value="P-loop containing nucleotide triphosphate hydrolases"/>
    <property type="match status" value="2"/>
</dbReference>
<dbReference type="InterPro" id="IPR011545">
    <property type="entry name" value="DEAD/DEAH_box_helicase_dom"/>
</dbReference>
<evidence type="ECO:0000256" key="5">
    <source>
        <dbReference type="ARBA" id="ARBA00022801"/>
    </source>
</evidence>
<dbReference type="InterPro" id="IPR002464">
    <property type="entry name" value="DNA/RNA_helicase_DEAH_CS"/>
</dbReference>
<evidence type="ECO:0000256" key="9">
    <source>
        <dbReference type="ARBA" id="ARBA00023242"/>
    </source>
</evidence>
<dbReference type="InterPro" id="IPR048333">
    <property type="entry name" value="HA2_WH"/>
</dbReference>
<dbReference type="InterPro" id="IPR027417">
    <property type="entry name" value="P-loop_NTPase"/>
</dbReference>
<dbReference type="PROSITE" id="PS51194">
    <property type="entry name" value="HELICASE_CTER"/>
    <property type="match status" value="1"/>
</dbReference>
<protein>
    <recommendedName>
        <fullName evidence="2">RNA helicase</fullName>
        <ecNumber evidence="2">3.6.4.13</ecNumber>
    </recommendedName>
</protein>
<evidence type="ECO:0000256" key="11">
    <source>
        <dbReference type="ARBA" id="ARBA00047984"/>
    </source>
</evidence>
<keyword evidence="6" id="KW-0347">Helicase</keyword>
<dbReference type="Gene3D" id="1.20.120.1080">
    <property type="match status" value="1"/>
</dbReference>
<dbReference type="CDD" id="cd17973">
    <property type="entry name" value="DEXHc_DHX15"/>
    <property type="match status" value="1"/>
</dbReference>
<dbReference type="InterPro" id="IPR001650">
    <property type="entry name" value="Helicase_C-like"/>
</dbReference>
<dbReference type="GO" id="GO:0003723">
    <property type="term" value="F:RNA binding"/>
    <property type="evidence" value="ECO:0007669"/>
    <property type="project" value="TreeGrafter"/>
</dbReference>
<evidence type="ECO:0000256" key="7">
    <source>
        <dbReference type="ARBA" id="ARBA00022840"/>
    </source>
</evidence>
<keyword evidence="9" id="KW-0539">Nucleus</keyword>
<evidence type="ECO:0000256" key="10">
    <source>
        <dbReference type="ARBA" id="ARBA00024333"/>
    </source>
</evidence>
<dbReference type="InterPro" id="IPR011709">
    <property type="entry name" value="DEAD-box_helicase_OB_fold"/>
</dbReference>
<dbReference type="GO" id="GO:0022613">
    <property type="term" value="P:ribonucleoprotein complex biogenesis"/>
    <property type="evidence" value="ECO:0007669"/>
    <property type="project" value="UniProtKB-ARBA"/>
</dbReference>
<evidence type="ECO:0000313" key="16">
    <source>
        <dbReference type="EMBL" id="EJS43794.1"/>
    </source>
</evidence>
<dbReference type="FunFam" id="3.40.50.300:FF:000324">
    <property type="entry name" value="pre-mRNA-splicing factor ATP-dependent RNA helicase DHX15"/>
    <property type="match status" value="1"/>
</dbReference>
<evidence type="ECO:0000256" key="3">
    <source>
        <dbReference type="ARBA" id="ARBA00022664"/>
    </source>
</evidence>
<dbReference type="GO" id="GO:0003724">
    <property type="term" value="F:RNA helicase activity"/>
    <property type="evidence" value="ECO:0007669"/>
    <property type="project" value="UniProtKB-EC"/>
</dbReference>
<dbReference type="PROSITE" id="PS00690">
    <property type="entry name" value="DEAH_ATP_HELICASE"/>
    <property type="match status" value="1"/>
</dbReference>
<dbReference type="InterPro" id="IPR044756">
    <property type="entry name" value="DHX15_DEXHc"/>
</dbReference>
<keyword evidence="3" id="KW-0507">mRNA processing</keyword>
<dbReference type="FunFam" id="3.40.50.300:FF:000007">
    <property type="entry name" value="Pre-mRNA-splicing factor ATP-dependent RNA helicase"/>
    <property type="match status" value="1"/>
</dbReference>
<dbReference type="FunFam" id="1.20.120.1080:FF:000003">
    <property type="entry name" value="Pre-mRNA-splicing factor ATP-dependent RNA helicase PRP43"/>
    <property type="match status" value="1"/>
</dbReference>
<name>J8Q885_SACAR</name>
<comment type="caution">
    <text evidence="16">The sequence shown here is derived from an EMBL/GenBank/DDBJ whole genome shotgun (WGS) entry which is preliminary data.</text>
</comment>
<dbReference type="Pfam" id="PF04408">
    <property type="entry name" value="WHD_HA2"/>
    <property type="match status" value="1"/>
</dbReference>
<dbReference type="OrthoDB" id="10253254at2759"/>
<dbReference type="SMART" id="SM00847">
    <property type="entry name" value="HA2"/>
    <property type="match status" value="1"/>
</dbReference>
<feature type="domain" description="Helicase ATP-binding" evidence="14">
    <location>
        <begin position="103"/>
        <end position="268"/>
    </location>
</feature>
<dbReference type="GO" id="GO:0071014">
    <property type="term" value="C:post-mRNA release spliceosomal complex"/>
    <property type="evidence" value="ECO:0007669"/>
    <property type="project" value="UniProtKB-ARBA"/>
</dbReference>
<feature type="region of interest" description="Disordered" evidence="13">
    <location>
        <begin position="1"/>
        <end position="44"/>
    </location>
</feature>
<keyword evidence="7" id="KW-0067">ATP-binding</keyword>
<gene>
    <name evidence="16" type="ORF">SU7_1120</name>
</gene>
<dbReference type="SMART" id="SM00490">
    <property type="entry name" value="HELICc"/>
    <property type="match status" value="1"/>
</dbReference>
<evidence type="ECO:0000256" key="4">
    <source>
        <dbReference type="ARBA" id="ARBA00022741"/>
    </source>
</evidence>
<dbReference type="EC" id="3.6.4.13" evidence="2"/>
<dbReference type="GO" id="GO:0016787">
    <property type="term" value="F:hydrolase activity"/>
    <property type="evidence" value="ECO:0007669"/>
    <property type="project" value="UniProtKB-KW"/>
</dbReference>
<comment type="subcellular location">
    <subcellularLocation>
        <location evidence="1">Nucleus</location>
    </subcellularLocation>
</comment>
<proteinExistence type="inferred from homology"/>
<keyword evidence="4" id="KW-0547">Nucleotide-binding</keyword>
<evidence type="ECO:0000313" key="17">
    <source>
        <dbReference type="Proteomes" id="UP000006968"/>
    </source>
</evidence>
<reference evidence="16 17" key="1">
    <citation type="journal article" date="2013" name="BMC Genomics">
        <title>High quality de novo sequencing and assembly of the Saccharomyces arboricolus genome.</title>
        <authorList>
            <person name="Liti G."/>
            <person name="Nguyen Ba A.N."/>
            <person name="Blythe M."/>
            <person name="Mueller C.A."/>
            <person name="Bergstroem A."/>
            <person name="Cubillos F.A."/>
            <person name="Dafhnis-Calas F."/>
            <person name="Khoshraftar S."/>
            <person name="Malla S."/>
            <person name="Mehta N."/>
            <person name="Siow C.C."/>
            <person name="Warringer J."/>
            <person name="Moses A.M."/>
            <person name="Louis E.J."/>
            <person name="Nieduszynski C.A."/>
        </authorList>
    </citation>
    <scope>NUCLEOTIDE SEQUENCE [LARGE SCALE GENOMIC DNA]</scope>
    <source>
        <strain evidence="17">H-6 / AS 2.3317 / CBS 10644</strain>
    </source>
</reference>
<dbReference type="GO" id="GO:0005524">
    <property type="term" value="F:ATP binding"/>
    <property type="evidence" value="ECO:0007669"/>
    <property type="project" value="UniProtKB-KW"/>
</dbReference>
<keyword evidence="17" id="KW-1185">Reference proteome</keyword>
<dbReference type="CDD" id="cd18791">
    <property type="entry name" value="SF2_C_RHA"/>
    <property type="match status" value="1"/>
</dbReference>
<comment type="function">
    <text evidence="12">Pre-mRNA processing factor involved in disassembly of spliceosomes after the release of mature mRNA.</text>
</comment>
<evidence type="ECO:0000256" key="8">
    <source>
        <dbReference type="ARBA" id="ARBA00023187"/>
    </source>
</evidence>
<dbReference type="Pfam" id="PF21010">
    <property type="entry name" value="HA2_C"/>
    <property type="match status" value="1"/>
</dbReference>
<dbReference type="PROSITE" id="PS51192">
    <property type="entry name" value="HELICASE_ATP_BIND_1"/>
    <property type="match status" value="1"/>
</dbReference>
<evidence type="ECO:0000259" key="14">
    <source>
        <dbReference type="PROSITE" id="PS51192"/>
    </source>
</evidence>
<evidence type="ECO:0000256" key="12">
    <source>
        <dbReference type="ARBA" id="ARBA00055599"/>
    </source>
</evidence>
<dbReference type="AlphaFoldDB" id="J8Q885"/>
<dbReference type="GO" id="GO:0000390">
    <property type="term" value="P:spliceosomal complex disassembly"/>
    <property type="evidence" value="ECO:0007669"/>
    <property type="project" value="UniProtKB-ARBA"/>
</dbReference>
<dbReference type="PANTHER" id="PTHR18934">
    <property type="entry name" value="ATP-DEPENDENT RNA HELICASE"/>
    <property type="match status" value="1"/>
</dbReference>
<dbReference type="Proteomes" id="UP000006968">
    <property type="component" value="Chromosome VII"/>
</dbReference>
<dbReference type="HOGENOM" id="CLU_001832_5_11_1"/>
<keyword evidence="5" id="KW-0378">Hydrolase</keyword>